<organism evidence="1 2">
    <name type="scientific">Mikania micrantha</name>
    <name type="common">bitter vine</name>
    <dbReference type="NCBI Taxonomy" id="192012"/>
    <lineage>
        <taxon>Eukaryota</taxon>
        <taxon>Viridiplantae</taxon>
        <taxon>Streptophyta</taxon>
        <taxon>Embryophyta</taxon>
        <taxon>Tracheophyta</taxon>
        <taxon>Spermatophyta</taxon>
        <taxon>Magnoliopsida</taxon>
        <taxon>eudicotyledons</taxon>
        <taxon>Gunneridae</taxon>
        <taxon>Pentapetalae</taxon>
        <taxon>asterids</taxon>
        <taxon>campanulids</taxon>
        <taxon>Asterales</taxon>
        <taxon>Asteraceae</taxon>
        <taxon>Asteroideae</taxon>
        <taxon>Heliantheae alliance</taxon>
        <taxon>Eupatorieae</taxon>
        <taxon>Mikania</taxon>
    </lineage>
</organism>
<dbReference type="EMBL" id="SZYD01000015">
    <property type="protein sequence ID" value="KAD3642045.1"/>
    <property type="molecule type" value="Genomic_DNA"/>
</dbReference>
<gene>
    <name evidence="1" type="ORF">E3N88_31269</name>
</gene>
<dbReference type="AlphaFoldDB" id="A0A5N6MNY1"/>
<dbReference type="Proteomes" id="UP000326396">
    <property type="component" value="Linkage Group LG5"/>
</dbReference>
<sequence>MMNMGENRVQNGVTDCPESQNEVSVEKWKKWSSRYAMEKLRFLRGTRCLKISEISPDFSAVREAYFSYLRDHIRERLYESRSSFYPQNFSRLVSLSQYQKSSSLELYLVNPCGAEQESLIVLLADNPFAGRIASPLVSSDNTVRMHVTLV</sequence>
<reference evidence="1 2" key="1">
    <citation type="submission" date="2019-05" db="EMBL/GenBank/DDBJ databases">
        <title>Mikania micrantha, genome provides insights into the molecular mechanism of rapid growth.</title>
        <authorList>
            <person name="Liu B."/>
        </authorList>
    </citation>
    <scope>NUCLEOTIDE SEQUENCE [LARGE SCALE GENOMIC DNA]</scope>
    <source>
        <strain evidence="1">NLD-2019</strain>
        <tissue evidence="1">Leaf</tissue>
    </source>
</reference>
<proteinExistence type="predicted"/>
<evidence type="ECO:0000313" key="1">
    <source>
        <dbReference type="EMBL" id="KAD3642045.1"/>
    </source>
</evidence>
<protein>
    <submittedName>
        <fullName evidence="1">Uncharacterized protein</fullName>
    </submittedName>
</protein>
<accession>A0A5N6MNY1</accession>
<comment type="caution">
    <text evidence="1">The sequence shown here is derived from an EMBL/GenBank/DDBJ whole genome shotgun (WGS) entry which is preliminary data.</text>
</comment>
<keyword evidence="2" id="KW-1185">Reference proteome</keyword>
<name>A0A5N6MNY1_9ASTR</name>
<evidence type="ECO:0000313" key="2">
    <source>
        <dbReference type="Proteomes" id="UP000326396"/>
    </source>
</evidence>